<evidence type="ECO:0000256" key="1">
    <source>
        <dbReference type="ARBA" id="ARBA00022679"/>
    </source>
</evidence>
<dbReference type="RefSeq" id="WP_199700942.1">
    <property type="nucleotide sequence ID" value="NZ_JAEMNV010000001.1"/>
</dbReference>
<gene>
    <name evidence="4" type="ORF">JGU71_00430</name>
</gene>
<evidence type="ECO:0000256" key="2">
    <source>
        <dbReference type="ARBA" id="ARBA00022777"/>
    </source>
</evidence>
<dbReference type="Gene3D" id="3.40.1190.20">
    <property type="match status" value="1"/>
</dbReference>
<dbReference type="EMBL" id="JAEMNV010000001">
    <property type="protein sequence ID" value="MBJ8337337.1"/>
    <property type="molecule type" value="Genomic_DNA"/>
</dbReference>
<dbReference type="AlphaFoldDB" id="A0A934U0A7"/>
<dbReference type="InterPro" id="IPR029056">
    <property type="entry name" value="Ribokinase-like"/>
</dbReference>
<protein>
    <submittedName>
        <fullName evidence="4">Carbohydrate kinase family protein</fullName>
    </submittedName>
</protein>
<evidence type="ECO:0000259" key="3">
    <source>
        <dbReference type="Pfam" id="PF00294"/>
    </source>
</evidence>
<proteinExistence type="predicted"/>
<evidence type="ECO:0000313" key="4">
    <source>
        <dbReference type="EMBL" id="MBJ8337337.1"/>
    </source>
</evidence>
<keyword evidence="5" id="KW-1185">Reference proteome</keyword>
<comment type="caution">
    <text evidence="4">The sequence shown here is derived from an EMBL/GenBank/DDBJ whole genome shotgun (WGS) entry which is preliminary data.</text>
</comment>
<accession>A0A934U0A7</accession>
<dbReference type="PANTHER" id="PTHR10584">
    <property type="entry name" value="SUGAR KINASE"/>
    <property type="match status" value="1"/>
</dbReference>
<reference evidence="4" key="1">
    <citation type="submission" date="2020-12" db="EMBL/GenBank/DDBJ databases">
        <title>Antrihabitans popcorni sp. nov. and Antrihabitans auranticaus sp. nov., isolated from a larva cave.</title>
        <authorList>
            <person name="Lee S.D."/>
            <person name="Kim I.S."/>
        </authorList>
    </citation>
    <scope>NUCLEOTIDE SEQUENCE</scope>
    <source>
        <strain evidence="4">YC3-6</strain>
    </source>
</reference>
<dbReference type="Proteomes" id="UP000655868">
    <property type="component" value="Unassembled WGS sequence"/>
</dbReference>
<sequence length="333" mass="36194">MSDNRTVAVLGPIPRDRIITHRGETFEKYGCVIYTVAALSALMGPDDRICPVVHVRKEDAGPITELLSAFPNVDTSGIRSRHDHGDVVELNYVDQNVRIERQVGFMDPILPEDVEFVLDADAFVCVPITDYEVGQSTLAYIKAHSDGLVLLDGHGPTNALTSEGQRFHRMWVDRDAWLPNVDILKMNLEEAACSWFPPTAGPDGPTFGATPSRADLTEFASHCLGKGVQAVAVTLDEEGCVVYFLDANGGLREEVVGRVPVEHVVDTTGCGDSFAAGMAFGYLEHRDFVAACRYGNAMGAQRCAGSDLAIYRSLIDTRHQMQSAYGEFAVGAV</sequence>
<dbReference type="PANTHER" id="PTHR10584:SF167">
    <property type="entry name" value="PFKB DOMAIN PROTEIN"/>
    <property type="match status" value="1"/>
</dbReference>
<name>A0A934U0A7_9NOCA</name>
<dbReference type="Pfam" id="PF00294">
    <property type="entry name" value="PfkB"/>
    <property type="match status" value="1"/>
</dbReference>
<dbReference type="SUPFAM" id="SSF53613">
    <property type="entry name" value="Ribokinase-like"/>
    <property type="match status" value="1"/>
</dbReference>
<organism evidence="4 5">
    <name type="scientific">Antrihabitans stalagmiti</name>
    <dbReference type="NCBI Taxonomy" id="2799499"/>
    <lineage>
        <taxon>Bacteria</taxon>
        <taxon>Bacillati</taxon>
        <taxon>Actinomycetota</taxon>
        <taxon>Actinomycetes</taxon>
        <taxon>Mycobacteriales</taxon>
        <taxon>Nocardiaceae</taxon>
        <taxon>Antrihabitans</taxon>
    </lineage>
</organism>
<keyword evidence="2 4" id="KW-0418">Kinase</keyword>
<keyword evidence="1" id="KW-0808">Transferase</keyword>
<evidence type="ECO:0000313" key="5">
    <source>
        <dbReference type="Proteomes" id="UP000655868"/>
    </source>
</evidence>
<dbReference type="InterPro" id="IPR011611">
    <property type="entry name" value="PfkB_dom"/>
</dbReference>
<feature type="domain" description="Carbohydrate kinase PfkB" evidence="3">
    <location>
        <begin position="175"/>
        <end position="303"/>
    </location>
</feature>
<dbReference type="GO" id="GO:0016301">
    <property type="term" value="F:kinase activity"/>
    <property type="evidence" value="ECO:0007669"/>
    <property type="project" value="UniProtKB-KW"/>
</dbReference>